<comment type="similarity">
    <text evidence="2">Belongs to the EamA transporter family.</text>
</comment>
<evidence type="ECO:0000256" key="1">
    <source>
        <dbReference type="ARBA" id="ARBA00004651"/>
    </source>
</evidence>
<organism evidence="9 10">
    <name type="scientific">Streptococcus minor</name>
    <dbReference type="NCBI Taxonomy" id="229549"/>
    <lineage>
        <taxon>Bacteria</taxon>
        <taxon>Bacillati</taxon>
        <taxon>Bacillota</taxon>
        <taxon>Bacilli</taxon>
        <taxon>Lactobacillales</taxon>
        <taxon>Streptococcaceae</taxon>
        <taxon>Streptococcus</taxon>
    </lineage>
</organism>
<gene>
    <name evidence="9" type="ORF">EII38_06010</name>
</gene>
<feature type="domain" description="EamA" evidence="8">
    <location>
        <begin position="158"/>
        <end position="290"/>
    </location>
</feature>
<proteinExistence type="inferred from homology"/>
<keyword evidence="10" id="KW-1185">Reference proteome</keyword>
<reference evidence="9 10" key="1">
    <citation type="submission" date="2018-11" db="EMBL/GenBank/DDBJ databases">
        <title>Genomes From Bacteria Associated with the Canine Oral Cavity: a Test Case for Automated Genome-Based Taxonomic Assignment.</title>
        <authorList>
            <person name="Coil D.A."/>
            <person name="Jospin G."/>
            <person name="Darling A.E."/>
            <person name="Wallis C."/>
            <person name="Davis I.J."/>
            <person name="Harris S."/>
            <person name="Eisen J.A."/>
            <person name="Holcombe L.J."/>
            <person name="O'Flynn C."/>
        </authorList>
    </citation>
    <scope>NUCLEOTIDE SEQUENCE [LARGE SCALE GENOMIC DNA]</scope>
    <source>
        <strain evidence="9 10">OH4621_COT-116</strain>
    </source>
</reference>
<feature type="transmembrane region" description="Helical" evidence="7">
    <location>
        <begin position="215"/>
        <end position="237"/>
    </location>
</feature>
<feature type="transmembrane region" description="Helical" evidence="7">
    <location>
        <begin position="249"/>
        <end position="270"/>
    </location>
</feature>
<keyword evidence="5 7" id="KW-1133">Transmembrane helix</keyword>
<dbReference type="InterPro" id="IPR037185">
    <property type="entry name" value="EmrE-like"/>
</dbReference>
<dbReference type="STRING" id="1123309.GCA_000377005_00899"/>
<evidence type="ECO:0000256" key="6">
    <source>
        <dbReference type="ARBA" id="ARBA00023136"/>
    </source>
</evidence>
<dbReference type="InterPro" id="IPR050638">
    <property type="entry name" value="AA-Vitamin_Transporters"/>
</dbReference>
<comment type="caution">
    <text evidence="9">The sequence shown here is derived from an EMBL/GenBank/DDBJ whole genome shotgun (WGS) entry which is preliminary data.</text>
</comment>
<sequence>MNQTKKGTLLTLIAGFAWGISGISGQYLLANGMHVNLLTSLRLLIAGIFLTILAYYRDKQTLKILLTSKQNVIVILSFAIFGLVLNQYAYLSAIQYTNAGTATVLQYATPVLVLVYTCLREKILPSWTELMAIVLAIGGVFLMATHGNLSELAITPAGLFWGIVSAFTYAVYLLLPTKLIQTYGSLHVISLSMLVGGLVFPIFSQSWRHTFEITGLNLLALFGIVGIGTIFAYTVFLQGVSLIGAIKGSLIASIEPVASVLLTVLVMGTQFYLTDFIGMVLIIAGVLLISLRDLVASQKAHLGEK</sequence>
<dbReference type="GO" id="GO:0005886">
    <property type="term" value="C:plasma membrane"/>
    <property type="evidence" value="ECO:0007669"/>
    <property type="project" value="UniProtKB-SubCell"/>
</dbReference>
<feature type="transmembrane region" description="Helical" evidence="7">
    <location>
        <begin position="96"/>
        <end position="118"/>
    </location>
</feature>
<dbReference type="Pfam" id="PF00892">
    <property type="entry name" value="EamA"/>
    <property type="match status" value="2"/>
</dbReference>
<dbReference type="SUPFAM" id="SSF103481">
    <property type="entry name" value="Multidrug resistance efflux transporter EmrE"/>
    <property type="match status" value="2"/>
</dbReference>
<dbReference type="RefSeq" id="WP_124776839.1">
    <property type="nucleotide sequence ID" value="NZ_RQZA01000004.1"/>
</dbReference>
<dbReference type="InterPro" id="IPR000620">
    <property type="entry name" value="EamA_dom"/>
</dbReference>
<evidence type="ECO:0000313" key="10">
    <source>
        <dbReference type="Proteomes" id="UP000281771"/>
    </source>
</evidence>
<evidence type="ECO:0000256" key="4">
    <source>
        <dbReference type="ARBA" id="ARBA00022692"/>
    </source>
</evidence>
<name>A0A3P1VB14_9STRE</name>
<evidence type="ECO:0000256" key="7">
    <source>
        <dbReference type="SAM" id="Phobius"/>
    </source>
</evidence>
<evidence type="ECO:0000256" key="5">
    <source>
        <dbReference type="ARBA" id="ARBA00022989"/>
    </source>
</evidence>
<protein>
    <submittedName>
        <fullName evidence="9">EamA family transporter</fullName>
    </submittedName>
</protein>
<feature type="transmembrane region" description="Helical" evidence="7">
    <location>
        <begin position="276"/>
        <end position="295"/>
    </location>
</feature>
<feature type="transmembrane region" description="Helical" evidence="7">
    <location>
        <begin position="35"/>
        <end position="56"/>
    </location>
</feature>
<evidence type="ECO:0000259" key="8">
    <source>
        <dbReference type="Pfam" id="PF00892"/>
    </source>
</evidence>
<feature type="transmembrane region" description="Helical" evidence="7">
    <location>
        <begin position="153"/>
        <end position="175"/>
    </location>
</feature>
<feature type="transmembrane region" description="Helical" evidence="7">
    <location>
        <begin position="72"/>
        <end position="90"/>
    </location>
</feature>
<feature type="transmembrane region" description="Helical" evidence="7">
    <location>
        <begin position="182"/>
        <end position="203"/>
    </location>
</feature>
<feature type="domain" description="EamA" evidence="8">
    <location>
        <begin position="6"/>
        <end position="144"/>
    </location>
</feature>
<keyword evidence="3" id="KW-1003">Cell membrane</keyword>
<feature type="transmembrane region" description="Helical" evidence="7">
    <location>
        <begin position="130"/>
        <end position="147"/>
    </location>
</feature>
<evidence type="ECO:0000256" key="3">
    <source>
        <dbReference type="ARBA" id="ARBA00022475"/>
    </source>
</evidence>
<evidence type="ECO:0000256" key="2">
    <source>
        <dbReference type="ARBA" id="ARBA00007362"/>
    </source>
</evidence>
<keyword evidence="6 7" id="KW-0472">Membrane</keyword>
<evidence type="ECO:0000313" key="9">
    <source>
        <dbReference type="EMBL" id="RRD31331.1"/>
    </source>
</evidence>
<dbReference type="Proteomes" id="UP000281771">
    <property type="component" value="Unassembled WGS sequence"/>
</dbReference>
<dbReference type="PANTHER" id="PTHR32322">
    <property type="entry name" value="INNER MEMBRANE TRANSPORTER"/>
    <property type="match status" value="1"/>
</dbReference>
<accession>A0A3P1VB14</accession>
<comment type="subcellular location">
    <subcellularLocation>
        <location evidence="1">Cell membrane</location>
        <topology evidence="1">Multi-pass membrane protein</topology>
    </subcellularLocation>
</comment>
<dbReference type="EMBL" id="RQZA01000004">
    <property type="protein sequence ID" value="RRD31331.1"/>
    <property type="molecule type" value="Genomic_DNA"/>
</dbReference>
<dbReference type="PANTHER" id="PTHR32322:SF18">
    <property type="entry name" value="S-ADENOSYLMETHIONINE_S-ADENOSYLHOMOCYSTEINE TRANSPORTER"/>
    <property type="match status" value="1"/>
</dbReference>
<keyword evidence="4 7" id="KW-0812">Transmembrane</keyword>
<dbReference type="AlphaFoldDB" id="A0A3P1VB14"/>